<comment type="caution">
    <text evidence="5">The sequence shown here is derived from an EMBL/GenBank/DDBJ whole genome shotgun (WGS) entry which is preliminary data.</text>
</comment>
<dbReference type="Pfam" id="PF09413">
    <property type="entry name" value="DUF2007"/>
    <property type="match status" value="1"/>
</dbReference>
<gene>
    <name evidence="5" type="ORF">HNR48_000847</name>
</gene>
<dbReference type="PROSITE" id="PS01358">
    <property type="entry name" value="ZF_RANBP2_1"/>
    <property type="match status" value="1"/>
</dbReference>
<feature type="domain" description="RanBP2-type" evidence="4">
    <location>
        <begin position="79"/>
        <end position="98"/>
    </location>
</feature>
<dbReference type="Pfam" id="PF24463">
    <property type="entry name" value="DUF7577"/>
    <property type="match status" value="1"/>
</dbReference>
<sequence length="102" mass="11361">MKLLHTQENTFSLSNIQNLIEAEGISTLIKNQHLGAGSGEMPHFETWPELWVHNDADYPRAKVILDKILEQQSAPAEAWNCGACGEENDASFEICWQCGSDS</sequence>
<keyword evidence="2" id="KW-0863">Zinc-finger</keyword>
<dbReference type="GO" id="GO:0008270">
    <property type="term" value="F:zinc ion binding"/>
    <property type="evidence" value="ECO:0007669"/>
    <property type="project" value="UniProtKB-KW"/>
</dbReference>
<organism evidence="5 6">
    <name type="scientific">Pseudoteredinibacter isoporae</name>
    <dbReference type="NCBI Taxonomy" id="570281"/>
    <lineage>
        <taxon>Bacteria</taxon>
        <taxon>Pseudomonadati</taxon>
        <taxon>Pseudomonadota</taxon>
        <taxon>Gammaproteobacteria</taxon>
        <taxon>Cellvibrionales</taxon>
        <taxon>Cellvibrionaceae</taxon>
        <taxon>Pseudoteredinibacter</taxon>
    </lineage>
</organism>
<dbReference type="EMBL" id="JACHHT010000001">
    <property type="protein sequence ID" value="MBB6520569.1"/>
    <property type="molecule type" value="Genomic_DNA"/>
</dbReference>
<dbReference type="Proteomes" id="UP000528457">
    <property type="component" value="Unassembled WGS sequence"/>
</dbReference>
<keyword evidence="1" id="KW-0479">Metal-binding</keyword>
<dbReference type="RefSeq" id="WP_166850859.1">
    <property type="nucleotide sequence ID" value="NZ_JAAONY010000001.1"/>
</dbReference>
<protein>
    <recommendedName>
        <fullName evidence="4">RanBP2-type domain-containing protein</fullName>
    </recommendedName>
</protein>
<dbReference type="InterPro" id="IPR001876">
    <property type="entry name" value="Znf_RanBP2"/>
</dbReference>
<evidence type="ECO:0000256" key="2">
    <source>
        <dbReference type="ARBA" id="ARBA00022771"/>
    </source>
</evidence>
<reference evidence="5 6" key="1">
    <citation type="submission" date="2020-08" db="EMBL/GenBank/DDBJ databases">
        <title>Genomic Encyclopedia of Type Strains, Phase IV (KMG-IV): sequencing the most valuable type-strain genomes for metagenomic binning, comparative biology and taxonomic classification.</title>
        <authorList>
            <person name="Goeker M."/>
        </authorList>
    </citation>
    <scope>NUCLEOTIDE SEQUENCE [LARGE SCALE GENOMIC DNA]</scope>
    <source>
        <strain evidence="5 6">DSM 22368</strain>
    </source>
</reference>
<dbReference type="AlphaFoldDB" id="A0A7X0JQS1"/>
<dbReference type="InterPro" id="IPR018551">
    <property type="entry name" value="DUF2007"/>
</dbReference>
<accession>A0A7X0JQS1</accession>
<keyword evidence="3" id="KW-0862">Zinc</keyword>
<proteinExistence type="predicted"/>
<evidence type="ECO:0000313" key="5">
    <source>
        <dbReference type="EMBL" id="MBB6520569.1"/>
    </source>
</evidence>
<evidence type="ECO:0000256" key="1">
    <source>
        <dbReference type="ARBA" id="ARBA00022723"/>
    </source>
</evidence>
<name>A0A7X0JQS1_9GAMM</name>
<evidence type="ECO:0000256" key="3">
    <source>
        <dbReference type="ARBA" id="ARBA00022833"/>
    </source>
</evidence>
<keyword evidence="6" id="KW-1185">Reference proteome</keyword>
<dbReference type="InParanoid" id="A0A7X0JQS1"/>
<evidence type="ECO:0000259" key="4">
    <source>
        <dbReference type="PROSITE" id="PS01358"/>
    </source>
</evidence>
<evidence type="ECO:0000313" key="6">
    <source>
        <dbReference type="Proteomes" id="UP000528457"/>
    </source>
</evidence>
<dbReference type="InterPro" id="IPR055999">
    <property type="entry name" value="DUF7577"/>
</dbReference>